<dbReference type="AlphaFoldDB" id="A0A5B7HCX5"/>
<proteinExistence type="predicted"/>
<gene>
    <name evidence="1" type="ORF">E2C01_061631</name>
</gene>
<evidence type="ECO:0000313" key="2">
    <source>
        <dbReference type="Proteomes" id="UP000324222"/>
    </source>
</evidence>
<sequence>MNTRGPSQRCLHRYEVWRRHSGHGSAPGSLVSGRFHFRCVGVIVRGFTPSPHTQLSGLVSAENYTVQQFQMA</sequence>
<organism evidence="1 2">
    <name type="scientific">Portunus trituberculatus</name>
    <name type="common">Swimming crab</name>
    <name type="synonym">Neptunus trituberculatus</name>
    <dbReference type="NCBI Taxonomy" id="210409"/>
    <lineage>
        <taxon>Eukaryota</taxon>
        <taxon>Metazoa</taxon>
        <taxon>Ecdysozoa</taxon>
        <taxon>Arthropoda</taxon>
        <taxon>Crustacea</taxon>
        <taxon>Multicrustacea</taxon>
        <taxon>Malacostraca</taxon>
        <taxon>Eumalacostraca</taxon>
        <taxon>Eucarida</taxon>
        <taxon>Decapoda</taxon>
        <taxon>Pleocyemata</taxon>
        <taxon>Brachyura</taxon>
        <taxon>Eubrachyura</taxon>
        <taxon>Portunoidea</taxon>
        <taxon>Portunidae</taxon>
        <taxon>Portuninae</taxon>
        <taxon>Portunus</taxon>
    </lineage>
</organism>
<keyword evidence="2" id="KW-1185">Reference proteome</keyword>
<dbReference type="EMBL" id="VSRR010026272">
    <property type="protein sequence ID" value="MPC67455.1"/>
    <property type="molecule type" value="Genomic_DNA"/>
</dbReference>
<accession>A0A5B7HCX5</accession>
<evidence type="ECO:0000313" key="1">
    <source>
        <dbReference type="EMBL" id="MPC67455.1"/>
    </source>
</evidence>
<protein>
    <submittedName>
        <fullName evidence="1">Uncharacterized protein</fullName>
    </submittedName>
</protein>
<reference evidence="1 2" key="1">
    <citation type="submission" date="2019-05" db="EMBL/GenBank/DDBJ databases">
        <title>Another draft genome of Portunus trituberculatus and its Hox gene families provides insights of decapod evolution.</title>
        <authorList>
            <person name="Jeong J.-H."/>
            <person name="Song I."/>
            <person name="Kim S."/>
            <person name="Choi T."/>
            <person name="Kim D."/>
            <person name="Ryu S."/>
            <person name="Kim W."/>
        </authorList>
    </citation>
    <scope>NUCLEOTIDE SEQUENCE [LARGE SCALE GENOMIC DNA]</scope>
    <source>
        <tissue evidence="1">Muscle</tissue>
    </source>
</reference>
<comment type="caution">
    <text evidence="1">The sequence shown here is derived from an EMBL/GenBank/DDBJ whole genome shotgun (WGS) entry which is preliminary data.</text>
</comment>
<name>A0A5B7HCX5_PORTR</name>
<dbReference type="Proteomes" id="UP000324222">
    <property type="component" value="Unassembled WGS sequence"/>
</dbReference>